<dbReference type="Gene3D" id="1.25.40.420">
    <property type="match status" value="1"/>
</dbReference>
<gene>
    <name evidence="2" type="ORF">FWK35_00032540</name>
</gene>
<dbReference type="Proteomes" id="UP000478052">
    <property type="component" value="Unassembled WGS sequence"/>
</dbReference>
<dbReference type="OrthoDB" id="6600212at2759"/>
<dbReference type="AlphaFoldDB" id="A0A6G0VKY7"/>
<dbReference type="Gene3D" id="2.120.10.80">
    <property type="entry name" value="Kelch-type beta propeller"/>
    <property type="match status" value="1"/>
</dbReference>
<dbReference type="UniPathway" id="UPA00143"/>
<comment type="caution">
    <text evidence="2">The sequence shown here is derived from an EMBL/GenBank/DDBJ whole genome shotgun (WGS) entry which is preliminary data.</text>
</comment>
<organism evidence="2 3">
    <name type="scientific">Aphis craccivora</name>
    <name type="common">Cowpea aphid</name>
    <dbReference type="NCBI Taxonomy" id="307492"/>
    <lineage>
        <taxon>Eukaryota</taxon>
        <taxon>Metazoa</taxon>
        <taxon>Ecdysozoa</taxon>
        <taxon>Arthropoda</taxon>
        <taxon>Hexapoda</taxon>
        <taxon>Insecta</taxon>
        <taxon>Pterygota</taxon>
        <taxon>Neoptera</taxon>
        <taxon>Paraneoptera</taxon>
        <taxon>Hemiptera</taxon>
        <taxon>Sternorrhyncha</taxon>
        <taxon>Aphidomorpha</taxon>
        <taxon>Aphidoidea</taxon>
        <taxon>Aphididae</taxon>
        <taxon>Aphidini</taxon>
        <taxon>Aphis</taxon>
        <taxon>Aphis</taxon>
    </lineage>
</organism>
<evidence type="ECO:0000313" key="3">
    <source>
        <dbReference type="Proteomes" id="UP000478052"/>
    </source>
</evidence>
<dbReference type="InterPro" id="IPR015915">
    <property type="entry name" value="Kelch-typ_b-propeller"/>
</dbReference>
<keyword evidence="3" id="KW-1185">Reference proteome</keyword>
<dbReference type="Pfam" id="PF01344">
    <property type="entry name" value="Kelch_1"/>
    <property type="match status" value="1"/>
</dbReference>
<evidence type="ECO:0000256" key="1">
    <source>
        <dbReference type="ARBA" id="ARBA00022441"/>
    </source>
</evidence>
<evidence type="ECO:0000313" key="2">
    <source>
        <dbReference type="EMBL" id="KAF0696780.1"/>
    </source>
</evidence>
<dbReference type="PANTHER" id="PTHR45632:SF17">
    <property type="entry name" value="KELCH-LIKE PROTEIN 31"/>
    <property type="match status" value="1"/>
</dbReference>
<dbReference type="InterPro" id="IPR006652">
    <property type="entry name" value="Kelch_1"/>
</dbReference>
<dbReference type="EMBL" id="VUJU01015132">
    <property type="protein sequence ID" value="KAF0696780.1"/>
    <property type="molecule type" value="Genomic_DNA"/>
</dbReference>
<sequence>DSRKDFLPELMEHVRLPLISKQFLLEKVVDEPLLKSSLKCNGFIIKALQYHLQPSTVSQTIRSTPRYSIGFHKVILMLCSSQNKSSVIYWNDNIWKQAPKMSNCYEHGHLSVINDQFVLAVGGDNLESKNQLVEMLDVSLKSSSWIPMMDMLVSRKYFGVGSLDNCVYAIGGRDTEKRVLNSVEVFDITTNKWQMVTSMPTKKNSPGVGVLKNLLYVVGGFDGESLLNTVECYDPCLETWTTVAAMSECRLRCGVGVLDGVLYAIGGHNLSGDLKSVEAYTPSSGVWTTIADMHFSRYGFGVVVSNGLIHVIGGFNNEDILNSIDIYNPKTNTWSLKTLSKYVGHVYSGVVVNRPPHFKTFDD</sequence>
<feature type="non-terminal residue" evidence="2">
    <location>
        <position position="1"/>
    </location>
</feature>
<dbReference type="SMART" id="SM00612">
    <property type="entry name" value="Kelch"/>
    <property type="match status" value="5"/>
</dbReference>
<dbReference type="SUPFAM" id="SSF117281">
    <property type="entry name" value="Kelch motif"/>
    <property type="match status" value="1"/>
</dbReference>
<keyword evidence="1" id="KW-0880">Kelch repeat</keyword>
<protein>
    <submittedName>
        <fullName evidence="2">Ring canal kelch</fullName>
    </submittedName>
</protein>
<proteinExistence type="predicted"/>
<accession>A0A6G0VKY7</accession>
<dbReference type="GO" id="GO:0016567">
    <property type="term" value="P:protein ubiquitination"/>
    <property type="evidence" value="ECO:0007669"/>
    <property type="project" value="UniProtKB-UniPathway"/>
</dbReference>
<name>A0A6G0VKY7_APHCR</name>
<dbReference type="PANTHER" id="PTHR45632">
    <property type="entry name" value="LD33804P"/>
    <property type="match status" value="1"/>
</dbReference>
<reference evidence="2 3" key="1">
    <citation type="submission" date="2019-08" db="EMBL/GenBank/DDBJ databases">
        <title>Whole genome of Aphis craccivora.</title>
        <authorList>
            <person name="Voronova N.V."/>
            <person name="Shulinski R.S."/>
            <person name="Bandarenka Y.V."/>
            <person name="Zhorov D.G."/>
            <person name="Warner D."/>
        </authorList>
    </citation>
    <scope>NUCLEOTIDE SEQUENCE [LARGE SCALE GENOMIC DNA]</scope>
    <source>
        <strain evidence="2">180601</strain>
        <tissue evidence="2">Whole Body</tissue>
    </source>
</reference>
<dbReference type="Pfam" id="PF24681">
    <property type="entry name" value="Kelch_KLHDC2_KLHL20_DRC7"/>
    <property type="match status" value="1"/>
</dbReference>